<dbReference type="Proteomes" id="UP000316199">
    <property type="component" value="Unassembled WGS sequence"/>
</dbReference>
<dbReference type="InterPro" id="IPR050824">
    <property type="entry name" value="Thiol_disulfide_DsbA"/>
</dbReference>
<dbReference type="EMBL" id="SHAG01000001">
    <property type="protein sequence ID" value="RZO77758.1"/>
    <property type="molecule type" value="Genomic_DNA"/>
</dbReference>
<dbReference type="PANTHER" id="PTHR35891:SF2">
    <property type="entry name" value="THIOL:DISULFIDE INTERCHANGE PROTEIN DSBA"/>
    <property type="match status" value="1"/>
</dbReference>
<feature type="disulfide bond" description="Redox-active" evidence="6">
    <location>
        <begin position="63"/>
        <end position="66"/>
    </location>
</feature>
<evidence type="ECO:0000256" key="3">
    <source>
        <dbReference type="ARBA" id="ARBA00023157"/>
    </source>
</evidence>
<evidence type="ECO:0000256" key="4">
    <source>
        <dbReference type="ARBA" id="ARBA00023284"/>
    </source>
</evidence>
<dbReference type="PIRSF" id="PIRSF001488">
    <property type="entry name" value="Tdi_protein"/>
    <property type="match status" value="1"/>
</dbReference>
<dbReference type="InterPro" id="IPR036249">
    <property type="entry name" value="Thioredoxin-like_sf"/>
</dbReference>
<dbReference type="Gene3D" id="3.40.30.10">
    <property type="entry name" value="Glutaredoxin"/>
    <property type="match status" value="1"/>
</dbReference>
<comment type="subcellular location">
    <subcellularLocation>
        <location evidence="5">Periplasm</location>
    </subcellularLocation>
</comment>
<reference evidence="8 9" key="1">
    <citation type="submission" date="2019-02" db="EMBL/GenBank/DDBJ databases">
        <title>Prokaryotic population dynamics and viral predation in marine succession experiment using metagenomics: the confinement effect.</title>
        <authorList>
            <person name="Haro-Moreno J.M."/>
            <person name="Rodriguez-Valera F."/>
            <person name="Lopez-Perez M."/>
        </authorList>
    </citation>
    <scope>NUCLEOTIDE SEQUENCE [LARGE SCALE GENOMIC DNA]</scope>
    <source>
        <strain evidence="8">MED-G157</strain>
    </source>
</reference>
<accession>A0A520S5K9</accession>
<dbReference type="PANTHER" id="PTHR35891">
    <property type="entry name" value="THIOL:DISULFIDE INTERCHANGE PROTEIN DSBA"/>
    <property type="match status" value="1"/>
</dbReference>
<evidence type="ECO:0000256" key="1">
    <source>
        <dbReference type="ARBA" id="ARBA00005791"/>
    </source>
</evidence>
<name>A0A520S5K9_9GAMM</name>
<keyword evidence="3 5" id="KW-1015">Disulfide bond</keyword>
<dbReference type="Pfam" id="PF01323">
    <property type="entry name" value="DSBA"/>
    <property type="match status" value="1"/>
</dbReference>
<dbReference type="GO" id="GO:0016491">
    <property type="term" value="F:oxidoreductase activity"/>
    <property type="evidence" value="ECO:0007669"/>
    <property type="project" value="InterPro"/>
</dbReference>
<sequence length="219" mass="24848">MILSYRLTIFRLFISCLISLCPIFVIATDLKFEDGTHYVTLKIPIATKYDDKIEVTEYFSYGCPACYQFESVISVWVMSLANDVEFNRTPAIWNEPYKLYAQTYYTAEALNILEQIHPALFNAIQKQLLGDPKEMAIFFSDYGVDPIDFARVFNSFGVRTRLQQAEARGRAYRAAGVPAIIVNGKYRITGQMAGSKGEMLLVADYLVQIEREAIGAKDN</sequence>
<evidence type="ECO:0000256" key="2">
    <source>
        <dbReference type="ARBA" id="ARBA00022729"/>
    </source>
</evidence>
<keyword evidence="5" id="KW-0574">Periplasm</keyword>
<dbReference type="SUPFAM" id="SSF52833">
    <property type="entry name" value="Thioredoxin-like"/>
    <property type="match status" value="1"/>
</dbReference>
<evidence type="ECO:0000256" key="5">
    <source>
        <dbReference type="PIRNR" id="PIRNR001488"/>
    </source>
</evidence>
<gene>
    <name evidence="8" type="ORF">EVA68_00595</name>
</gene>
<keyword evidence="2" id="KW-0732">Signal</keyword>
<protein>
    <recommendedName>
        <fullName evidence="5">Thiol:disulfide interchange protein</fullName>
    </recommendedName>
</protein>
<evidence type="ECO:0000256" key="6">
    <source>
        <dbReference type="PIRSR" id="PIRSR001488-1"/>
    </source>
</evidence>
<dbReference type="InterPro" id="IPR023205">
    <property type="entry name" value="DsbA/DsbL"/>
</dbReference>
<organism evidence="8 9">
    <name type="scientific">OM182 bacterium</name>
    <dbReference type="NCBI Taxonomy" id="2510334"/>
    <lineage>
        <taxon>Bacteria</taxon>
        <taxon>Pseudomonadati</taxon>
        <taxon>Pseudomonadota</taxon>
        <taxon>Gammaproteobacteria</taxon>
        <taxon>OMG group</taxon>
        <taxon>OM182 clade</taxon>
    </lineage>
</organism>
<evidence type="ECO:0000259" key="7">
    <source>
        <dbReference type="Pfam" id="PF01323"/>
    </source>
</evidence>
<dbReference type="CDD" id="cd03019">
    <property type="entry name" value="DsbA_DsbA"/>
    <property type="match status" value="1"/>
</dbReference>
<dbReference type="InterPro" id="IPR001853">
    <property type="entry name" value="DSBA-like_thioredoxin_dom"/>
</dbReference>
<dbReference type="PROSITE" id="PS00194">
    <property type="entry name" value="THIOREDOXIN_1"/>
    <property type="match status" value="1"/>
</dbReference>
<evidence type="ECO:0000313" key="8">
    <source>
        <dbReference type="EMBL" id="RZO77758.1"/>
    </source>
</evidence>
<comment type="similarity">
    <text evidence="1">Belongs to the thioredoxin family. DsbA subfamily.</text>
</comment>
<dbReference type="AlphaFoldDB" id="A0A520S5K9"/>
<proteinExistence type="inferred from homology"/>
<dbReference type="GO" id="GO:0042597">
    <property type="term" value="C:periplasmic space"/>
    <property type="evidence" value="ECO:0007669"/>
    <property type="project" value="UniProtKB-SubCell"/>
</dbReference>
<feature type="domain" description="DSBA-like thioredoxin" evidence="7">
    <location>
        <begin position="101"/>
        <end position="190"/>
    </location>
</feature>
<comment type="caution">
    <text evidence="8">The sequence shown here is derived from an EMBL/GenBank/DDBJ whole genome shotgun (WGS) entry which is preliminary data.</text>
</comment>
<evidence type="ECO:0000313" key="9">
    <source>
        <dbReference type="Proteomes" id="UP000316199"/>
    </source>
</evidence>
<keyword evidence="4" id="KW-0676">Redox-active center</keyword>
<dbReference type="InterPro" id="IPR017937">
    <property type="entry name" value="Thioredoxin_CS"/>
</dbReference>